<evidence type="ECO:0000256" key="1">
    <source>
        <dbReference type="ARBA" id="ARBA00022723"/>
    </source>
</evidence>
<feature type="zinc finger region" description="C3H1-type" evidence="4">
    <location>
        <begin position="159"/>
        <end position="186"/>
    </location>
</feature>
<feature type="domain" description="C3H1-type" evidence="6">
    <location>
        <begin position="159"/>
        <end position="186"/>
    </location>
</feature>
<dbReference type="PROSITE" id="PS50103">
    <property type="entry name" value="ZF_C3H1"/>
    <property type="match status" value="1"/>
</dbReference>
<keyword evidence="2 4" id="KW-0863">Zinc-finger</keyword>
<gene>
    <name evidence="7" type="ORF">NDES1114_LOCUS19080</name>
</gene>
<feature type="region of interest" description="Disordered" evidence="5">
    <location>
        <begin position="1"/>
        <end position="28"/>
    </location>
</feature>
<dbReference type="GO" id="GO:0008270">
    <property type="term" value="F:zinc ion binding"/>
    <property type="evidence" value="ECO:0007669"/>
    <property type="project" value="UniProtKB-KW"/>
</dbReference>
<reference evidence="7" key="1">
    <citation type="submission" date="2021-01" db="EMBL/GenBank/DDBJ databases">
        <authorList>
            <person name="Corre E."/>
            <person name="Pelletier E."/>
            <person name="Niang G."/>
            <person name="Scheremetjew M."/>
            <person name="Finn R."/>
            <person name="Kale V."/>
            <person name="Holt S."/>
            <person name="Cochrane G."/>
            <person name="Meng A."/>
            <person name="Brown T."/>
            <person name="Cohen L."/>
        </authorList>
    </citation>
    <scope>NUCLEOTIDE SEQUENCE</scope>
    <source>
        <strain evidence="7">CCAP 1951/1</strain>
    </source>
</reference>
<name>A0A7S1M846_NEODS</name>
<proteinExistence type="predicted"/>
<dbReference type="InterPro" id="IPR000571">
    <property type="entry name" value="Znf_CCCH"/>
</dbReference>
<sequence>MLESDRPSCQPAPAPPPMHTAPPGGVLVGVPAQPVPMPLNHHQQHLPPDLHQHQYQPYYQQQPQHQHQHHNLGAVPVYLVPAPSAHPPMAVPHPAAPFHHQHHQPYHLLPPPPHQPPHHHQHPVAHGAPMVPLRLAPASPEAAGPTPRRNPPPLSQPERYKTTMCRHVGREACFLGARCRFAHSPEDLRTEAQNIRDGITTEDAVRQLMDAAEAAAAARGDVTATTKGKRSHGAPYPRRWT</sequence>
<protein>
    <recommendedName>
        <fullName evidence="6">C3H1-type domain-containing protein</fullName>
    </recommendedName>
</protein>
<organism evidence="7">
    <name type="scientific">Neobodo designis</name>
    <name type="common">Flagellated protozoan</name>
    <name type="synonym">Bodo designis</name>
    <dbReference type="NCBI Taxonomy" id="312471"/>
    <lineage>
        <taxon>Eukaryota</taxon>
        <taxon>Discoba</taxon>
        <taxon>Euglenozoa</taxon>
        <taxon>Kinetoplastea</taxon>
        <taxon>Metakinetoplastina</taxon>
        <taxon>Neobodonida</taxon>
        <taxon>Neobodo</taxon>
    </lineage>
</organism>
<evidence type="ECO:0000256" key="3">
    <source>
        <dbReference type="ARBA" id="ARBA00022833"/>
    </source>
</evidence>
<evidence type="ECO:0000256" key="5">
    <source>
        <dbReference type="SAM" id="MobiDB-lite"/>
    </source>
</evidence>
<evidence type="ECO:0000256" key="2">
    <source>
        <dbReference type="ARBA" id="ARBA00022771"/>
    </source>
</evidence>
<feature type="region of interest" description="Disordered" evidence="5">
    <location>
        <begin position="88"/>
        <end position="159"/>
    </location>
</feature>
<keyword evidence="3 4" id="KW-0862">Zinc</keyword>
<feature type="region of interest" description="Disordered" evidence="5">
    <location>
        <begin position="218"/>
        <end position="241"/>
    </location>
</feature>
<dbReference type="SUPFAM" id="SSF90229">
    <property type="entry name" value="CCCH zinc finger"/>
    <property type="match status" value="1"/>
</dbReference>
<evidence type="ECO:0000256" key="4">
    <source>
        <dbReference type="PROSITE-ProRule" id="PRU00723"/>
    </source>
</evidence>
<dbReference type="EMBL" id="HBGF01028803">
    <property type="protein sequence ID" value="CAD9124429.1"/>
    <property type="molecule type" value="Transcribed_RNA"/>
</dbReference>
<dbReference type="Gene3D" id="4.10.1000.10">
    <property type="entry name" value="Zinc finger, CCCH-type"/>
    <property type="match status" value="1"/>
</dbReference>
<evidence type="ECO:0000313" key="7">
    <source>
        <dbReference type="EMBL" id="CAD9124429.1"/>
    </source>
</evidence>
<feature type="compositionally biased region" description="Pro residues" evidence="5">
    <location>
        <begin position="10"/>
        <end position="20"/>
    </location>
</feature>
<accession>A0A7S1M846</accession>
<dbReference type="InterPro" id="IPR036855">
    <property type="entry name" value="Znf_CCCH_sf"/>
</dbReference>
<evidence type="ECO:0000259" key="6">
    <source>
        <dbReference type="PROSITE" id="PS50103"/>
    </source>
</evidence>
<keyword evidence="1 4" id="KW-0479">Metal-binding</keyword>
<dbReference type="AlphaFoldDB" id="A0A7S1M846"/>